<dbReference type="OrthoDB" id="10009875at2"/>
<sequence>MTTIKKNIAEYQALSEFERSIMEILAVASCGINQGQLVACFAAFGIKDKDGKSFEPKIKSQNFIRFRSELTKLMARDFLVGKNPSFLCPTKPYARSITLHLMREKRFSSMAEVIVETLELREEDFKASKKLKMKDLKAAMRIALLTEGGEAAEALYFRWIGDAEGKEALEAIWLEFCCHPFVPELFSFLPRKFQCEYIKKPVFLHNISWQKNSSLLDYAERLVEE</sequence>
<dbReference type="EMBL" id="VDMB01000006">
    <property type="protein sequence ID" value="TYT75125.1"/>
    <property type="molecule type" value="Genomic_DNA"/>
</dbReference>
<dbReference type="AlphaFoldDB" id="A0A5Q4VC58"/>
<comment type="caution">
    <text evidence="1">The sequence shown here is derived from an EMBL/GenBank/DDBJ whole genome shotgun (WGS) entry which is preliminary data.</text>
</comment>
<dbReference type="Proteomes" id="UP000321899">
    <property type="component" value="Unassembled WGS sequence"/>
</dbReference>
<protein>
    <submittedName>
        <fullName evidence="1">Uncharacterized protein</fullName>
    </submittedName>
</protein>
<organism evidence="1 2">
    <name type="scientific">Desulfobotulus mexicanus</name>
    <dbReference type="NCBI Taxonomy" id="2586642"/>
    <lineage>
        <taxon>Bacteria</taxon>
        <taxon>Pseudomonadati</taxon>
        <taxon>Thermodesulfobacteriota</taxon>
        <taxon>Desulfobacteria</taxon>
        <taxon>Desulfobacterales</taxon>
        <taxon>Desulfobacteraceae</taxon>
        <taxon>Desulfobotulus</taxon>
    </lineage>
</organism>
<accession>A0A5Q4VC58</accession>
<gene>
    <name evidence="1" type="ORF">FIM25_06960</name>
</gene>
<reference evidence="1 2" key="1">
    <citation type="submission" date="2019-06" db="EMBL/GenBank/DDBJ databases">
        <title>Desulfobotulus mexicanus sp. nov., a novel sulfate-reducing bacterium isolated from the sediment of an alkaline crater lake in Mexico.</title>
        <authorList>
            <person name="Hirschler-Rea A."/>
        </authorList>
    </citation>
    <scope>NUCLEOTIDE SEQUENCE [LARGE SCALE GENOMIC DNA]</scope>
    <source>
        <strain evidence="1 2">PAR22N</strain>
    </source>
</reference>
<dbReference type="RefSeq" id="WP_139447674.1">
    <property type="nucleotide sequence ID" value="NZ_VDMB01000006.1"/>
</dbReference>
<evidence type="ECO:0000313" key="1">
    <source>
        <dbReference type="EMBL" id="TYT75125.1"/>
    </source>
</evidence>
<proteinExistence type="predicted"/>
<evidence type="ECO:0000313" key="2">
    <source>
        <dbReference type="Proteomes" id="UP000321899"/>
    </source>
</evidence>
<keyword evidence="2" id="KW-1185">Reference proteome</keyword>
<name>A0A5Q4VC58_9BACT</name>